<sequence length="230" mass="23534">MKTRMRLAPAAAGAATLAVLLSTAACSSGTPRAEGTPDTPAASGGFWGAHAGAAASEANPPTSVPDLAGRSDLVVLGTITGAEEGKEYTDPGKPANRTSNVRIAVEKSSKPGVTEAVVEFTRDPAHDLNDITDDLPEGKYVFYLTSWYEGPDGPVHSCASTAACVVSAKDGALETPRDPEIARELTEGTRAAVKTEPVKSAQSSRAGQSAQEGRPRLNSADDVFALGVAG</sequence>
<feature type="region of interest" description="Disordered" evidence="1">
    <location>
        <begin position="27"/>
        <end position="47"/>
    </location>
</feature>
<accession>A0ABN3M5V7</accession>
<evidence type="ECO:0008006" key="5">
    <source>
        <dbReference type="Google" id="ProtNLM"/>
    </source>
</evidence>
<evidence type="ECO:0000313" key="4">
    <source>
        <dbReference type="Proteomes" id="UP001499942"/>
    </source>
</evidence>
<dbReference type="PROSITE" id="PS51257">
    <property type="entry name" value="PROKAR_LIPOPROTEIN"/>
    <property type="match status" value="1"/>
</dbReference>
<proteinExistence type="predicted"/>
<feature type="signal peptide" evidence="2">
    <location>
        <begin position="1"/>
        <end position="24"/>
    </location>
</feature>
<dbReference type="EMBL" id="BAAASR010000016">
    <property type="protein sequence ID" value="GAA2496286.1"/>
    <property type="molecule type" value="Genomic_DNA"/>
</dbReference>
<dbReference type="RefSeq" id="WP_344361157.1">
    <property type="nucleotide sequence ID" value="NZ_BAAASR010000016.1"/>
</dbReference>
<name>A0ABN3M5V7_9ACTN</name>
<protein>
    <recommendedName>
        <fullName evidence="5">Lipoprotein</fullName>
    </recommendedName>
</protein>
<keyword evidence="4" id="KW-1185">Reference proteome</keyword>
<dbReference type="Proteomes" id="UP001499942">
    <property type="component" value="Unassembled WGS sequence"/>
</dbReference>
<feature type="compositionally biased region" description="Low complexity" evidence="1">
    <location>
        <begin position="200"/>
        <end position="211"/>
    </location>
</feature>
<keyword evidence="2" id="KW-0732">Signal</keyword>
<evidence type="ECO:0000256" key="2">
    <source>
        <dbReference type="SAM" id="SignalP"/>
    </source>
</evidence>
<evidence type="ECO:0000256" key="1">
    <source>
        <dbReference type="SAM" id="MobiDB-lite"/>
    </source>
</evidence>
<feature type="chain" id="PRO_5047514695" description="Lipoprotein" evidence="2">
    <location>
        <begin position="25"/>
        <end position="230"/>
    </location>
</feature>
<reference evidence="3 4" key="1">
    <citation type="journal article" date="2019" name="Int. J. Syst. Evol. Microbiol.">
        <title>The Global Catalogue of Microorganisms (GCM) 10K type strain sequencing project: providing services to taxonomists for standard genome sequencing and annotation.</title>
        <authorList>
            <consortium name="The Broad Institute Genomics Platform"/>
            <consortium name="The Broad Institute Genome Sequencing Center for Infectious Disease"/>
            <person name="Wu L."/>
            <person name="Ma J."/>
        </authorList>
    </citation>
    <scope>NUCLEOTIDE SEQUENCE [LARGE SCALE GENOMIC DNA]</scope>
    <source>
        <strain evidence="3 4">JCM 5062</strain>
    </source>
</reference>
<feature type="region of interest" description="Disordered" evidence="1">
    <location>
        <begin position="185"/>
        <end position="230"/>
    </location>
</feature>
<comment type="caution">
    <text evidence="3">The sequence shown here is derived from an EMBL/GenBank/DDBJ whole genome shotgun (WGS) entry which is preliminary data.</text>
</comment>
<evidence type="ECO:0000313" key="3">
    <source>
        <dbReference type="EMBL" id="GAA2496286.1"/>
    </source>
</evidence>
<gene>
    <name evidence="3" type="ORF">GCM10010393_30440</name>
</gene>
<organism evidence="3 4">
    <name type="scientific">Streptomyces gobitricini</name>
    <dbReference type="NCBI Taxonomy" id="68211"/>
    <lineage>
        <taxon>Bacteria</taxon>
        <taxon>Bacillati</taxon>
        <taxon>Actinomycetota</taxon>
        <taxon>Actinomycetes</taxon>
        <taxon>Kitasatosporales</taxon>
        <taxon>Streptomycetaceae</taxon>
        <taxon>Streptomyces</taxon>
    </lineage>
</organism>